<evidence type="ECO:0000313" key="2">
    <source>
        <dbReference type="EMBL" id="KNB50540.1"/>
    </source>
</evidence>
<keyword evidence="1" id="KW-0732">Signal</keyword>
<feature type="signal peptide" evidence="1">
    <location>
        <begin position="1"/>
        <end position="34"/>
    </location>
</feature>
<sequence>MKRIAVRTRRYLRAVAVAAGAVALFTVTAPPASANWGGCSGQTCLEVEGSGLYVARLTVTPAPGSKFYGRFHLTGPGIKGESALMNWHKGSRYGVGVGHGVNNHTKFCAEGWEYTVSGEIKRSVGRTCVDVHM</sequence>
<accession>A0A0K9XAU2</accession>
<evidence type="ECO:0000256" key="1">
    <source>
        <dbReference type="SAM" id="SignalP"/>
    </source>
</evidence>
<evidence type="ECO:0000313" key="3">
    <source>
        <dbReference type="Proteomes" id="UP000037288"/>
    </source>
</evidence>
<feature type="chain" id="PRO_5005532498" description="Secreted protein" evidence="1">
    <location>
        <begin position="35"/>
        <end position="133"/>
    </location>
</feature>
<dbReference type="RefSeq" id="WP_049717940.1">
    <property type="nucleotide sequence ID" value="NZ_LFXA01000014.1"/>
</dbReference>
<dbReference type="EMBL" id="LFXA01000014">
    <property type="protein sequence ID" value="KNB50540.1"/>
    <property type="molecule type" value="Genomic_DNA"/>
</dbReference>
<comment type="caution">
    <text evidence="2">The sequence shown here is derived from an EMBL/GenBank/DDBJ whole genome shotgun (WGS) entry which is preliminary data.</text>
</comment>
<protein>
    <recommendedName>
        <fullName evidence="4">Secreted protein</fullName>
    </recommendedName>
</protein>
<evidence type="ECO:0008006" key="4">
    <source>
        <dbReference type="Google" id="ProtNLM"/>
    </source>
</evidence>
<dbReference type="AlphaFoldDB" id="A0A0K9XAU2"/>
<keyword evidence="3" id="KW-1185">Reference proteome</keyword>
<dbReference type="PROSITE" id="PS51318">
    <property type="entry name" value="TAT"/>
    <property type="match status" value="1"/>
</dbReference>
<organism evidence="2 3">
    <name type="scientific">Streptomyces caatingaensis</name>
    <dbReference type="NCBI Taxonomy" id="1678637"/>
    <lineage>
        <taxon>Bacteria</taxon>
        <taxon>Bacillati</taxon>
        <taxon>Actinomycetota</taxon>
        <taxon>Actinomycetes</taxon>
        <taxon>Kitasatosporales</taxon>
        <taxon>Streptomycetaceae</taxon>
        <taxon>Streptomyces</taxon>
    </lineage>
</organism>
<proteinExistence type="predicted"/>
<name>A0A0K9XAU2_9ACTN</name>
<dbReference type="STRING" id="1678637.AC230_21560"/>
<dbReference type="InterPro" id="IPR006311">
    <property type="entry name" value="TAT_signal"/>
</dbReference>
<dbReference type="PATRIC" id="fig|1678637.3.peg.4626"/>
<reference evidence="3" key="1">
    <citation type="submission" date="2015-07" db="EMBL/GenBank/DDBJ databases">
        <title>Draft genome sequence of Streptomyces sp. CMAA 1322, a bacterium isolated from Caatinga biome, from dry forest semiarid of Brazil.</title>
        <authorList>
            <person name="Santos S.N."/>
            <person name="Gacesa R."/>
            <person name="Taketani R.G."/>
            <person name="Long P.F."/>
            <person name="Melo I.S."/>
        </authorList>
    </citation>
    <scope>NUCLEOTIDE SEQUENCE [LARGE SCALE GENOMIC DNA]</scope>
    <source>
        <strain evidence="3">CMAA 1322</strain>
    </source>
</reference>
<gene>
    <name evidence="2" type="ORF">AC230_21560</name>
</gene>
<dbReference type="Proteomes" id="UP000037288">
    <property type="component" value="Unassembled WGS sequence"/>
</dbReference>
<dbReference type="OrthoDB" id="4239815at2"/>